<organism evidence="1 2">
    <name type="scientific">Durusdinium trenchii</name>
    <dbReference type="NCBI Taxonomy" id="1381693"/>
    <lineage>
        <taxon>Eukaryota</taxon>
        <taxon>Sar</taxon>
        <taxon>Alveolata</taxon>
        <taxon>Dinophyceae</taxon>
        <taxon>Suessiales</taxon>
        <taxon>Symbiodiniaceae</taxon>
        <taxon>Durusdinium</taxon>
    </lineage>
</organism>
<accession>A0ABP0JJP3</accession>
<proteinExistence type="predicted"/>
<evidence type="ECO:0000313" key="2">
    <source>
        <dbReference type="Proteomes" id="UP001642464"/>
    </source>
</evidence>
<protein>
    <submittedName>
        <fullName evidence="1">Uncharacterized protein</fullName>
    </submittedName>
</protein>
<keyword evidence="2" id="KW-1185">Reference proteome</keyword>
<evidence type="ECO:0000313" key="1">
    <source>
        <dbReference type="EMBL" id="CAK9014638.1"/>
    </source>
</evidence>
<sequence length="93" mass="10730">MSTSGSLVQLTDSVEYGLTDIQAQMKQPFDRFNRASHSSAKRRRRARAVRRLLRIEEYYANSGAMDLKILRQTYVAHKDPRKVKDEDLDDGEA</sequence>
<reference evidence="1 2" key="1">
    <citation type="submission" date="2024-02" db="EMBL/GenBank/DDBJ databases">
        <authorList>
            <person name="Chen Y."/>
            <person name="Shah S."/>
            <person name="Dougan E. K."/>
            <person name="Thang M."/>
            <person name="Chan C."/>
        </authorList>
    </citation>
    <scope>NUCLEOTIDE SEQUENCE [LARGE SCALE GENOMIC DNA]</scope>
</reference>
<name>A0ABP0JJP3_9DINO</name>
<dbReference type="Proteomes" id="UP001642464">
    <property type="component" value="Unassembled WGS sequence"/>
</dbReference>
<dbReference type="EMBL" id="CAXAMM010007557">
    <property type="protein sequence ID" value="CAK9014638.1"/>
    <property type="molecule type" value="Genomic_DNA"/>
</dbReference>
<comment type="caution">
    <text evidence="1">The sequence shown here is derived from an EMBL/GenBank/DDBJ whole genome shotgun (WGS) entry which is preliminary data.</text>
</comment>
<gene>
    <name evidence="1" type="ORF">SCF082_LOCUS12406</name>
</gene>